<organism evidence="1">
    <name type="scientific">marine sediment metagenome</name>
    <dbReference type="NCBI Taxonomy" id="412755"/>
    <lineage>
        <taxon>unclassified sequences</taxon>
        <taxon>metagenomes</taxon>
        <taxon>ecological metagenomes</taxon>
    </lineage>
</organism>
<protein>
    <submittedName>
        <fullName evidence="1">Uncharacterized protein</fullName>
    </submittedName>
</protein>
<proteinExistence type="predicted"/>
<gene>
    <name evidence="1" type="ORF">S01H1_82583</name>
</gene>
<accession>X0YVY5</accession>
<dbReference type="EMBL" id="BARS01055999">
    <property type="protein sequence ID" value="GAG50792.1"/>
    <property type="molecule type" value="Genomic_DNA"/>
</dbReference>
<dbReference type="AlphaFoldDB" id="X0YVY5"/>
<feature type="non-terminal residue" evidence="1">
    <location>
        <position position="151"/>
    </location>
</feature>
<reference evidence="1" key="1">
    <citation type="journal article" date="2014" name="Front. Microbiol.">
        <title>High frequency of phylogenetically diverse reductive dehalogenase-homologous genes in deep subseafloor sedimentary metagenomes.</title>
        <authorList>
            <person name="Kawai M."/>
            <person name="Futagami T."/>
            <person name="Toyoda A."/>
            <person name="Takaki Y."/>
            <person name="Nishi S."/>
            <person name="Hori S."/>
            <person name="Arai W."/>
            <person name="Tsubouchi T."/>
            <person name="Morono Y."/>
            <person name="Uchiyama I."/>
            <person name="Ito T."/>
            <person name="Fujiyama A."/>
            <person name="Inagaki F."/>
            <person name="Takami H."/>
        </authorList>
    </citation>
    <scope>NUCLEOTIDE SEQUENCE</scope>
    <source>
        <strain evidence="1">Expedition CK06-06</strain>
    </source>
</reference>
<comment type="caution">
    <text evidence="1">The sequence shown here is derived from an EMBL/GenBank/DDBJ whole genome shotgun (WGS) entry which is preliminary data.</text>
</comment>
<sequence>MTRLAVGAGLVGCLLLGLLWTARIALSDDGPVASHWEQEPAPAQFLQWFPLYDNEISFCLEDRAGVGVSDAWVQDNLSRHWGVESRPWCVPGVTPDLHIVIEDFGEPQPAGWARMDVSSNQWDWFNLRLYQHCEISLNAAIFWQRSSYVWP</sequence>
<evidence type="ECO:0000313" key="1">
    <source>
        <dbReference type="EMBL" id="GAG50792.1"/>
    </source>
</evidence>
<name>X0YVY5_9ZZZZ</name>